<sequence>MKNVSYAWLDEALQSPLATEVRRRIFRQLVESLVYEKVIPCRSERLQGEERLYVIETKQKDGQEVSYRFRGVRTKTFGRIRMTSGSVRRRLGEEEGEAVSLRQFLLDLRPILKEVDESKLVQFIRELEQTWLKDSVAQFVRHRDGLVLAGSDYNLLEHRIMDGHPYHPSYKSRIGFDFEENMRYGPEFAEGIRLVWLAVKREEALLSFGEADPDQFMMEQVGEERFAEMQAQIRAKVRRPEDYIMVPVHPWQWEKHIVHHLQDYLTAGSILYLGESAEEYGAQQSIRTLANRTHPEKPYVKLALSIVNTSTGRILAPHTVQNAAPISLWLEGIVTQDPYLRDEHRLILLKEVAGLSYHPPAPELLQADTYGVIGCIWRESLESKLLPGERAIPFNALTALDVDGKPFIDTYIQLSGLEAWVTKLLHTSVLPLIHLLYAHGIAMESHAQNMVLVLKDGMPERLALKDFHDGLRFSRQHLTEPERCPALQGTPEYHARVNRNSFIETDDVLQVRDFMLDAFFFINLGELALFLDKYYGLAEEAFWSLVHQTIQAYMQAFPDQAERYRLFDLYTETIEVEQLTKRRLYPDTELRVHAVPNPLADIRRQEENHAIH</sequence>
<feature type="domain" description="Aerobactin siderophore biosynthesis IucA/IucC-like C-terminal" evidence="4">
    <location>
        <begin position="418"/>
        <end position="590"/>
    </location>
</feature>
<evidence type="ECO:0000256" key="2">
    <source>
        <dbReference type="ARBA" id="ARBA00007832"/>
    </source>
</evidence>
<evidence type="ECO:0000259" key="4">
    <source>
        <dbReference type="Pfam" id="PF06276"/>
    </source>
</evidence>
<proteinExistence type="inferred from homology"/>
<reference evidence="5" key="1">
    <citation type="submission" date="2017-05" db="EMBL/GenBank/DDBJ databases">
        <authorList>
            <person name="Varghese N."/>
            <person name="Submissions S."/>
        </authorList>
    </citation>
    <scope>NUCLEOTIDE SEQUENCE</scope>
    <source>
        <strain evidence="5">DSM 45262</strain>
    </source>
</reference>
<dbReference type="GO" id="GO:0016881">
    <property type="term" value="F:acid-amino acid ligase activity"/>
    <property type="evidence" value="ECO:0007669"/>
    <property type="project" value="UniProtKB-ARBA"/>
</dbReference>
<protein>
    <submittedName>
        <fullName evidence="5">Siderophore synthetase component</fullName>
    </submittedName>
</protein>
<dbReference type="InterPro" id="IPR037455">
    <property type="entry name" value="LucA/IucC-like"/>
</dbReference>
<accession>A0AA46AD41</accession>
<evidence type="ECO:0000259" key="3">
    <source>
        <dbReference type="Pfam" id="PF04183"/>
    </source>
</evidence>
<evidence type="ECO:0000256" key="1">
    <source>
        <dbReference type="ARBA" id="ARBA00004924"/>
    </source>
</evidence>
<keyword evidence="6" id="KW-1185">Reference proteome</keyword>
<dbReference type="InterPro" id="IPR007310">
    <property type="entry name" value="Aerobactin_biosyn_IucA/IucC_N"/>
</dbReference>
<dbReference type="GO" id="GO:0019290">
    <property type="term" value="P:siderophore biosynthetic process"/>
    <property type="evidence" value="ECO:0007669"/>
    <property type="project" value="InterPro"/>
</dbReference>
<feature type="domain" description="Aerobactin siderophore biosynthesis IucA/IucC N-terminal" evidence="3">
    <location>
        <begin position="153"/>
        <end position="399"/>
    </location>
</feature>
<comment type="caution">
    <text evidence="5">The sequence shown here is derived from an EMBL/GenBank/DDBJ whole genome shotgun (WGS) entry which is preliminary data.</text>
</comment>
<name>A0AA46AD41_9BACL</name>
<dbReference type="EMBL" id="FXTU01000001">
    <property type="protein sequence ID" value="SMP02886.1"/>
    <property type="molecule type" value="Genomic_DNA"/>
</dbReference>
<dbReference type="Pfam" id="PF04183">
    <property type="entry name" value="IucA_IucC"/>
    <property type="match status" value="1"/>
</dbReference>
<dbReference type="PANTHER" id="PTHR34384:SF6">
    <property type="entry name" value="STAPHYLOFERRIN B SYNTHASE"/>
    <property type="match status" value="1"/>
</dbReference>
<comment type="pathway">
    <text evidence="1">Siderophore biosynthesis.</text>
</comment>
<dbReference type="RefSeq" id="WP_284723872.1">
    <property type="nucleotide sequence ID" value="NZ_FXTU01000001.1"/>
</dbReference>
<dbReference type="InterPro" id="IPR022770">
    <property type="entry name" value="IucA/IucC-like_C"/>
</dbReference>
<dbReference type="Gene3D" id="1.10.510.40">
    <property type="match status" value="1"/>
</dbReference>
<dbReference type="Pfam" id="PF06276">
    <property type="entry name" value="FhuF"/>
    <property type="match status" value="1"/>
</dbReference>
<evidence type="ECO:0000313" key="6">
    <source>
        <dbReference type="Proteomes" id="UP001157946"/>
    </source>
</evidence>
<dbReference type="Gene3D" id="3.30.310.280">
    <property type="match status" value="1"/>
</dbReference>
<evidence type="ECO:0000313" key="5">
    <source>
        <dbReference type="EMBL" id="SMP02886.1"/>
    </source>
</evidence>
<dbReference type="PANTHER" id="PTHR34384">
    <property type="entry name" value="L-2,3-DIAMINOPROPANOATE--CITRATE LIGASE"/>
    <property type="match status" value="1"/>
</dbReference>
<dbReference type="Proteomes" id="UP001157946">
    <property type="component" value="Unassembled WGS sequence"/>
</dbReference>
<dbReference type="AlphaFoldDB" id="A0AA46AD41"/>
<organism evidence="5 6">
    <name type="scientific">Laceyella tengchongensis</name>
    <dbReference type="NCBI Taxonomy" id="574699"/>
    <lineage>
        <taxon>Bacteria</taxon>
        <taxon>Bacillati</taxon>
        <taxon>Bacillota</taxon>
        <taxon>Bacilli</taxon>
        <taxon>Bacillales</taxon>
        <taxon>Thermoactinomycetaceae</taxon>
        <taxon>Laceyella</taxon>
    </lineage>
</organism>
<dbReference type="Gene3D" id="6.10.250.3370">
    <property type="match status" value="1"/>
</dbReference>
<gene>
    <name evidence="5" type="ORF">SAMN06265361_101379</name>
</gene>
<comment type="similarity">
    <text evidence="2">Belongs to the IucA/IucC family.</text>
</comment>